<comment type="caution">
    <text evidence="2">The sequence shown here is derived from an EMBL/GenBank/DDBJ whole genome shotgun (WGS) entry which is preliminary data.</text>
</comment>
<keyword evidence="3" id="KW-1185">Reference proteome</keyword>
<feature type="region of interest" description="Disordered" evidence="1">
    <location>
        <begin position="117"/>
        <end position="161"/>
    </location>
</feature>
<dbReference type="EMBL" id="JAEPRC010000053">
    <property type="protein sequence ID" value="KAG2212156.1"/>
    <property type="molecule type" value="Genomic_DNA"/>
</dbReference>
<feature type="compositionally biased region" description="Basic and acidic residues" evidence="1">
    <location>
        <begin position="139"/>
        <end position="149"/>
    </location>
</feature>
<feature type="compositionally biased region" description="Acidic residues" evidence="1">
    <location>
        <begin position="426"/>
        <end position="440"/>
    </location>
</feature>
<sequence length="570" mass="65247">MTLDINTTKKLKPKRNRKLPRREILDADFVAPSSNRAIDDLLLDRTPSQHDRVILSELWGGNAANIDKNRMPAVSIGKPKRSLNNDSSTKPKTYKDMLQEKHKDDWEMDLSNLTFVPSTAKGKHIRSQDKSTTPPAARTSEKNVSEENTHNSAELDDIDKKENAIDHKLEETDNKTTDKPSQIECLDAGNHKELDASVNLTEDNSTYIDSIEQMPNLIDKKELKSTESASGVEITLQDTNNIDVENHTQSEISQISLDKHDKVAERTEDMSETSTDITIIECITDEDEIDDYGDLDRYSECAVDQNLLEKLQELPVIDRNSGDLIETEKSPTIDQETPSKEEIIQEQTTETCSNSKDNIDQLLVPEEACADVSDENDRHQTKLKHLEVQPIDLISSNTNISSLSKEENEEELKDNIPLNKITEMSLNDDDDEEEEEEEDQQPYFIFITPASRNLSPSASKSRFSRKINDKMFKEHVQEEKPLLNLDPPTSITKNNLNTKQKIIERWQRNQKKHGILEVLKSTNALDWVENSKDDCRKKEFGYARKRQLESKLEQPFIIKKRIKNCWFSEG</sequence>
<reference evidence="2" key="1">
    <citation type="submission" date="2020-12" db="EMBL/GenBank/DDBJ databases">
        <title>Metabolic potential, ecology and presence of endohyphal bacteria is reflected in genomic diversity of Mucoromycotina.</title>
        <authorList>
            <person name="Muszewska A."/>
            <person name="Okrasinska A."/>
            <person name="Steczkiewicz K."/>
            <person name="Drgas O."/>
            <person name="Orlowska M."/>
            <person name="Perlinska-Lenart U."/>
            <person name="Aleksandrzak-Piekarczyk T."/>
            <person name="Szatraj K."/>
            <person name="Zielenkiewicz U."/>
            <person name="Pilsyk S."/>
            <person name="Malc E."/>
            <person name="Mieczkowski P."/>
            <person name="Kruszewska J.S."/>
            <person name="Biernat P."/>
            <person name="Pawlowska J."/>
        </authorList>
    </citation>
    <scope>NUCLEOTIDE SEQUENCE</scope>
    <source>
        <strain evidence="2">CBS 226.32</strain>
    </source>
</reference>
<proteinExistence type="predicted"/>
<protein>
    <submittedName>
        <fullName evidence="2">Uncharacterized protein</fullName>
    </submittedName>
</protein>
<dbReference type="Proteomes" id="UP000650833">
    <property type="component" value="Unassembled WGS sequence"/>
</dbReference>
<organism evidence="2 3">
    <name type="scientific">Mucor plumbeus</name>
    <dbReference type="NCBI Taxonomy" id="97098"/>
    <lineage>
        <taxon>Eukaryota</taxon>
        <taxon>Fungi</taxon>
        <taxon>Fungi incertae sedis</taxon>
        <taxon>Mucoromycota</taxon>
        <taxon>Mucoromycotina</taxon>
        <taxon>Mucoromycetes</taxon>
        <taxon>Mucorales</taxon>
        <taxon>Mucorineae</taxon>
        <taxon>Mucoraceae</taxon>
        <taxon>Mucor</taxon>
    </lineage>
</organism>
<name>A0A8H7RJ98_9FUNG</name>
<feature type="region of interest" description="Disordered" evidence="1">
    <location>
        <begin position="400"/>
        <end position="440"/>
    </location>
</feature>
<evidence type="ECO:0000256" key="1">
    <source>
        <dbReference type="SAM" id="MobiDB-lite"/>
    </source>
</evidence>
<gene>
    <name evidence="2" type="ORF">INT46_005991</name>
</gene>
<accession>A0A8H7RJ98</accession>
<evidence type="ECO:0000313" key="2">
    <source>
        <dbReference type="EMBL" id="KAG2212156.1"/>
    </source>
</evidence>
<evidence type="ECO:0000313" key="3">
    <source>
        <dbReference type="Proteomes" id="UP000650833"/>
    </source>
</evidence>
<dbReference type="OrthoDB" id="2272101at2759"/>
<dbReference type="AlphaFoldDB" id="A0A8H7RJ98"/>